<keyword evidence="2" id="KW-1185">Reference proteome</keyword>
<name>A0AAV5G881_9BASI</name>
<dbReference type="GO" id="GO:0061640">
    <property type="term" value="P:cytoskeleton-dependent cytokinesis"/>
    <property type="evidence" value="ECO:0007669"/>
    <property type="project" value="InterPro"/>
</dbReference>
<dbReference type="AlphaFoldDB" id="A0AAV5G881"/>
<sequence>MAASEAVQPAREPQQISPTLALDLRIRFLETLLRAPPHSSSPNSSPASLARRVAHVHEALQQALETPQGGTDAVRRFVQNYELNSPLLTPALPSAPPEPDAPTSSASKLALVLEAEHDLRTLERDLRELAVLDERGVVGAGQLADHEALRPTLDDVVTKVKPVAKEYVSLEQRTTALLQGYNDYISTMSELFVSWDEILGEAEAQVARLEKQKRRENEYDVS</sequence>
<organism evidence="1 2">
    <name type="scientific">Rhodotorula paludigena</name>
    <dbReference type="NCBI Taxonomy" id="86838"/>
    <lineage>
        <taxon>Eukaryota</taxon>
        <taxon>Fungi</taxon>
        <taxon>Dikarya</taxon>
        <taxon>Basidiomycota</taxon>
        <taxon>Pucciniomycotina</taxon>
        <taxon>Microbotryomycetes</taxon>
        <taxon>Sporidiobolales</taxon>
        <taxon>Sporidiobolaceae</taxon>
        <taxon>Rhodotorula</taxon>
    </lineage>
</organism>
<gene>
    <name evidence="1" type="ORF">Rhopal_001745-T1</name>
</gene>
<comment type="caution">
    <text evidence="1">The sequence shown here is derived from an EMBL/GenBank/DDBJ whole genome shotgun (WGS) entry which is preliminary data.</text>
</comment>
<evidence type="ECO:0000313" key="1">
    <source>
        <dbReference type="EMBL" id="GJN88776.1"/>
    </source>
</evidence>
<evidence type="ECO:0000313" key="2">
    <source>
        <dbReference type="Proteomes" id="UP001342314"/>
    </source>
</evidence>
<protein>
    <recommendedName>
        <fullName evidence="3">Dynactin subunit 3</fullName>
    </recommendedName>
</protein>
<dbReference type="Pfam" id="PF07426">
    <property type="entry name" value="Dynactin_p22"/>
    <property type="match status" value="1"/>
</dbReference>
<reference evidence="1 2" key="1">
    <citation type="submission" date="2021-12" db="EMBL/GenBank/DDBJ databases">
        <title>High titer production of polyol ester of fatty acids by Rhodotorula paludigena BS15 towards product separation-free biomass refinery.</title>
        <authorList>
            <person name="Mano J."/>
            <person name="Ono H."/>
            <person name="Tanaka T."/>
            <person name="Naito K."/>
            <person name="Sushida H."/>
            <person name="Ike M."/>
            <person name="Tokuyasu K."/>
            <person name="Kitaoka M."/>
        </authorList>
    </citation>
    <scope>NUCLEOTIDE SEQUENCE [LARGE SCALE GENOMIC DNA]</scope>
    <source>
        <strain evidence="1 2">BS15</strain>
    </source>
</reference>
<proteinExistence type="predicted"/>
<dbReference type="PANTHER" id="PTHR28360:SF1">
    <property type="entry name" value="DYNACTIN SUBUNIT 3"/>
    <property type="match status" value="1"/>
</dbReference>
<dbReference type="PANTHER" id="PTHR28360">
    <property type="entry name" value="DYNACTIN SUBUNIT 3"/>
    <property type="match status" value="1"/>
</dbReference>
<dbReference type="GO" id="GO:0005869">
    <property type="term" value="C:dynactin complex"/>
    <property type="evidence" value="ECO:0007669"/>
    <property type="project" value="InterPro"/>
</dbReference>
<accession>A0AAV5G881</accession>
<dbReference type="EMBL" id="BQKY01000003">
    <property type="protein sequence ID" value="GJN88776.1"/>
    <property type="molecule type" value="Genomic_DNA"/>
</dbReference>
<dbReference type="InterPro" id="IPR009991">
    <property type="entry name" value="DCTN3"/>
</dbReference>
<evidence type="ECO:0008006" key="3">
    <source>
        <dbReference type="Google" id="ProtNLM"/>
    </source>
</evidence>
<dbReference type="Proteomes" id="UP001342314">
    <property type="component" value="Unassembled WGS sequence"/>
</dbReference>